<keyword evidence="6" id="KW-0496">Mitochondrion</keyword>
<dbReference type="Pfam" id="PF10147">
    <property type="entry name" value="CR6_interact"/>
    <property type="match status" value="1"/>
</dbReference>
<sequence length="156" mass="18522">MYGKYGASSGVNPSLCWPTRQEIEERQEYEAVAFPYTIKEMMETAAQRRKEEQVRIEQRDKDVAAKFQKLEQWKNELNAKLAKKEADVQAAKLKKQRLVEEVRRHFGFTLDPRDERFQEMLAKREKEQKKLERQAKLEAKEKMMIAKLQPEECTAK</sequence>
<feature type="coiled-coil region" evidence="14">
    <location>
        <begin position="67"/>
        <end position="142"/>
    </location>
</feature>
<evidence type="ECO:0000256" key="1">
    <source>
        <dbReference type="ARBA" id="ARBA00004123"/>
    </source>
</evidence>
<dbReference type="InterPro" id="IPR018472">
    <property type="entry name" value="Ribosomal_mL64"/>
</dbReference>
<evidence type="ECO:0000313" key="16">
    <source>
        <dbReference type="Proteomes" id="UP000837857"/>
    </source>
</evidence>
<evidence type="ECO:0000256" key="5">
    <source>
        <dbReference type="ARBA" id="ARBA00023054"/>
    </source>
</evidence>
<evidence type="ECO:0000256" key="8">
    <source>
        <dbReference type="ARBA" id="ARBA00023274"/>
    </source>
</evidence>
<evidence type="ECO:0000256" key="4">
    <source>
        <dbReference type="ARBA" id="ARBA00022980"/>
    </source>
</evidence>
<accession>A0ABN8IS12</accession>
<comment type="function">
    <text evidence="13">Acts as a negative regulator of G1 to S cell cycle phase progression by inhibiting cyclin-dependent kinases. Inhibitory effects are additive with GADD45 proteins but also occur in the absence of GADD45 proteins. Acts as a repressor of the orphan nuclear receptor NR4A1 by inhibiting AB domain-mediated transcriptional activity. May be involved in the hormone-mediated regulation of NR4A1 transcriptional activity. May play a role in mitochondrial protein synthesis.</text>
</comment>
<dbReference type="Proteomes" id="UP000837857">
    <property type="component" value="Chromosome 3"/>
</dbReference>
<keyword evidence="7" id="KW-0539">Nucleus</keyword>
<evidence type="ECO:0000256" key="10">
    <source>
        <dbReference type="ARBA" id="ARBA00030700"/>
    </source>
</evidence>
<dbReference type="PANTHER" id="PTHR31761">
    <property type="entry name" value="GROWTH ARREST AND DNA DAMAGE-INDUCIBLE PROTEINS-INTERACTING PROTEIN 1 GADD45GIP1"/>
    <property type="match status" value="1"/>
</dbReference>
<dbReference type="PANTHER" id="PTHR31761:SF1">
    <property type="entry name" value="LARGE RIBOSOMAL SUBUNIT PROTEIN ML64"/>
    <property type="match status" value="1"/>
</dbReference>
<keyword evidence="8" id="KW-0687">Ribonucleoprotein</keyword>
<comment type="similarity">
    <text evidence="3">Belongs to the mitochondrion-specific ribosomal protein mL64 family.</text>
</comment>
<protein>
    <recommendedName>
        <fullName evidence="11">Large ribosomal subunit protein mL64</fullName>
    </recommendedName>
    <alternativeName>
        <fullName evidence="10">39S ribosomal protein L59, mitochondrial</fullName>
    </alternativeName>
    <alternativeName>
        <fullName evidence="12">Growth arrest and DNA damage-inducible proteins-interacting protein 1</fullName>
    </alternativeName>
</protein>
<gene>
    <name evidence="15" type="ORF">IPOD504_LOCUS12409</name>
</gene>
<evidence type="ECO:0000256" key="2">
    <source>
        <dbReference type="ARBA" id="ARBA00004173"/>
    </source>
</evidence>
<evidence type="ECO:0000256" key="14">
    <source>
        <dbReference type="SAM" id="Coils"/>
    </source>
</evidence>
<evidence type="ECO:0000256" key="9">
    <source>
        <dbReference type="ARBA" id="ARBA00023306"/>
    </source>
</evidence>
<reference evidence="15" key="1">
    <citation type="submission" date="2022-03" db="EMBL/GenBank/DDBJ databases">
        <authorList>
            <person name="Martin H S."/>
        </authorList>
    </citation>
    <scope>NUCLEOTIDE SEQUENCE</scope>
</reference>
<dbReference type="InterPro" id="IPR043035">
    <property type="entry name" value="Ribosomal_mL64_sf"/>
</dbReference>
<proteinExistence type="inferred from homology"/>
<evidence type="ECO:0000256" key="13">
    <source>
        <dbReference type="ARBA" id="ARBA00060144"/>
    </source>
</evidence>
<keyword evidence="4" id="KW-0689">Ribosomal protein</keyword>
<evidence type="ECO:0000313" key="15">
    <source>
        <dbReference type="EMBL" id="CAH2063172.1"/>
    </source>
</evidence>
<evidence type="ECO:0000256" key="7">
    <source>
        <dbReference type="ARBA" id="ARBA00023242"/>
    </source>
</evidence>
<dbReference type="Gene3D" id="6.10.280.120">
    <property type="entry name" value="Growth arrest and DNA-damage-inducible proteins-interacting protein 1"/>
    <property type="match status" value="1"/>
</dbReference>
<comment type="subcellular location">
    <subcellularLocation>
        <location evidence="2">Mitochondrion</location>
    </subcellularLocation>
    <subcellularLocation>
        <location evidence="1">Nucleus</location>
    </subcellularLocation>
</comment>
<keyword evidence="5 14" id="KW-0175">Coiled coil</keyword>
<keyword evidence="16" id="KW-1185">Reference proteome</keyword>
<evidence type="ECO:0000256" key="12">
    <source>
        <dbReference type="ARBA" id="ARBA00035485"/>
    </source>
</evidence>
<dbReference type="EMBL" id="OW152815">
    <property type="protein sequence ID" value="CAH2063172.1"/>
    <property type="molecule type" value="Genomic_DNA"/>
</dbReference>
<evidence type="ECO:0000256" key="6">
    <source>
        <dbReference type="ARBA" id="ARBA00023128"/>
    </source>
</evidence>
<name>A0ABN8IS12_9NEOP</name>
<feature type="non-terminal residue" evidence="15">
    <location>
        <position position="156"/>
    </location>
</feature>
<evidence type="ECO:0000256" key="3">
    <source>
        <dbReference type="ARBA" id="ARBA00005421"/>
    </source>
</evidence>
<evidence type="ECO:0000256" key="11">
    <source>
        <dbReference type="ARBA" id="ARBA00035184"/>
    </source>
</evidence>
<keyword evidence="9" id="KW-0131">Cell cycle</keyword>
<organism evidence="15 16">
    <name type="scientific">Iphiclides podalirius</name>
    <name type="common">scarce swallowtail</name>
    <dbReference type="NCBI Taxonomy" id="110791"/>
    <lineage>
        <taxon>Eukaryota</taxon>
        <taxon>Metazoa</taxon>
        <taxon>Ecdysozoa</taxon>
        <taxon>Arthropoda</taxon>
        <taxon>Hexapoda</taxon>
        <taxon>Insecta</taxon>
        <taxon>Pterygota</taxon>
        <taxon>Neoptera</taxon>
        <taxon>Endopterygota</taxon>
        <taxon>Lepidoptera</taxon>
        <taxon>Glossata</taxon>
        <taxon>Ditrysia</taxon>
        <taxon>Papilionoidea</taxon>
        <taxon>Papilionidae</taxon>
        <taxon>Papilioninae</taxon>
        <taxon>Iphiclides</taxon>
    </lineage>
</organism>